<feature type="compositionally biased region" description="Basic and acidic residues" evidence="1">
    <location>
        <begin position="310"/>
        <end position="321"/>
    </location>
</feature>
<protein>
    <recommendedName>
        <fullName evidence="4">Subtilase family protein</fullName>
    </recommendedName>
</protein>
<dbReference type="RefSeq" id="WP_159810566.1">
    <property type="nucleotide sequence ID" value="NZ_BLJE01000007.1"/>
</dbReference>
<dbReference type="Gene3D" id="2.60.120.1290">
    <property type="match status" value="1"/>
</dbReference>
<evidence type="ECO:0000256" key="1">
    <source>
        <dbReference type="SAM" id="MobiDB-lite"/>
    </source>
</evidence>
<evidence type="ECO:0008006" key="4">
    <source>
        <dbReference type="Google" id="ProtNLM"/>
    </source>
</evidence>
<dbReference type="GO" id="GO:0006508">
    <property type="term" value="P:proteolysis"/>
    <property type="evidence" value="ECO:0007669"/>
    <property type="project" value="InterPro"/>
</dbReference>
<dbReference type="OrthoDB" id="8010691at2"/>
<evidence type="ECO:0000313" key="2">
    <source>
        <dbReference type="EMBL" id="GFE66998.1"/>
    </source>
</evidence>
<dbReference type="SUPFAM" id="SSF52743">
    <property type="entry name" value="Subtilisin-like"/>
    <property type="match status" value="1"/>
</dbReference>
<evidence type="ECO:0000313" key="3">
    <source>
        <dbReference type="Proteomes" id="UP000436822"/>
    </source>
</evidence>
<feature type="region of interest" description="Disordered" evidence="1">
    <location>
        <begin position="310"/>
        <end position="337"/>
    </location>
</feature>
<gene>
    <name evidence="2" type="ORF">KIN_40720</name>
</gene>
<keyword evidence="3" id="KW-1185">Reference proteome</keyword>
<proteinExistence type="predicted"/>
<organism evidence="2 3">
    <name type="scientific">Litoreibacter roseus</name>
    <dbReference type="NCBI Taxonomy" id="2601869"/>
    <lineage>
        <taxon>Bacteria</taxon>
        <taxon>Pseudomonadati</taxon>
        <taxon>Pseudomonadota</taxon>
        <taxon>Alphaproteobacteria</taxon>
        <taxon>Rhodobacterales</taxon>
        <taxon>Roseobacteraceae</taxon>
        <taxon>Litoreibacter</taxon>
    </lineage>
</organism>
<dbReference type="Proteomes" id="UP000436822">
    <property type="component" value="Unassembled WGS sequence"/>
</dbReference>
<comment type="caution">
    <text evidence="2">The sequence shown here is derived from an EMBL/GenBank/DDBJ whole genome shotgun (WGS) entry which is preliminary data.</text>
</comment>
<dbReference type="Gene3D" id="3.40.50.200">
    <property type="entry name" value="Peptidase S8/S53 domain"/>
    <property type="match status" value="1"/>
</dbReference>
<dbReference type="InterPro" id="IPR036852">
    <property type="entry name" value="Peptidase_S8/S53_dom_sf"/>
</dbReference>
<reference evidence="2 3" key="1">
    <citation type="submission" date="2019-12" db="EMBL/GenBank/DDBJ databases">
        <title>Litoreibacter badius sp. nov., a novel bacteriochlorophyll a-containing bacterium in the genus Litoreibacter.</title>
        <authorList>
            <person name="Kanamuro M."/>
            <person name="Takabe Y."/>
            <person name="Mori K."/>
            <person name="Takaichi S."/>
            <person name="Hanada S."/>
        </authorList>
    </citation>
    <scope>NUCLEOTIDE SEQUENCE [LARGE SCALE GENOMIC DNA]</scope>
    <source>
        <strain evidence="2 3">K6</strain>
    </source>
</reference>
<dbReference type="AlphaFoldDB" id="A0A6N6JNJ2"/>
<sequence>MAKESTSSDTFPEVAVTDPYVDWWSKAEGSRKTGEAGEFNFQKLRGDVFGLRNRRGSSIFQVPLPKKAKNFKFCPTKWQNWAATAADYSHVEANDVILGVIDTNFALGHRRFRFKDGSTRFLSAWLQGAPSEQAGAPHLPFGRELSTTEIEEKLKEHSDGCLDNPLDQEGFNRALGLVDPDKPVWEGSKELQMLASHGTHMLDVAGGIDPGRFGSMRTGENSRCHLIAVALPPLFFHGHSGNFLQYHAVLGLIRILRIADAISKAKHKEGCENFDSDHQFPIVVSFSFGFEAGPKDGSLDMERAIREEIRKRANDGDDDSRTNCQGKTPNAAGNRKRRDVKTFVNMPAGNSNLSRISARETIAPEGHTPFEVVLQPNDHSSTFIEFWSETFNRTSKYFKKSKLEIKLPNGQMHTIEISKPKNRTPEMKDIPSADGKSVIGRVYYSLRRSGLRAEDRVRLRVVVALAPTLVFYDMKTDAIDGSKACNVDLAPAGRWTFEFKGLKNTLRFDANIQADLFDSPFSQNARRAYFDHPDYQDFIEGGRVRDSFTYSDPIEKLDSGPVTRVGSHNALASTPYASMIGGYRGSDGQPAPYSATGYKGPPDYNNQSDVDVALPCEDGVLHFGVLGAGPRDGAALALNGTSVATALASRMMVDCLLLDPRTEVGQPWLQTAARTFKKSGRPDGYLDPAPLKVGAGHIPYPDSYDIAKAGLGMRKRRRHF</sequence>
<dbReference type="GO" id="GO:0004252">
    <property type="term" value="F:serine-type endopeptidase activity"/>
    <property type="evidence" value="ECO:0007669"/>
    <property type="project" value="InterPro"/>
</dbReference>
<name>A0A6N6JNJ2_9RHOB</name>
<dbReference type="EMBL" id="BLJE01000007">
    <property type="protein sequence ID" value="GFE66998.1"/>
    <property type="molecule type" value="Genomic_DNA"/>
</dbReference>
<accession>A0A6N6JNJ2</accession>